<evidence type="ECO:0000256" key="2">
    <source>
        <dbReference type="ARBA" id="ARBA00022598"/>
    </source>
</evidence>
<dbReference type="GO" id="GO:0004642">
    <property type="term" value="F:phosphoribosylformylglycinamidine synthase activity"/>
    <property type="evidence" value="ECO:0007669"/>
    <property type="project" value="UniProtKB-UniRule"/>
</dbReference>
<keyword evidence="4 8" id="KW-0658">Purine biosynthesis</keyword>
<evidence type="ECO:0000256" key="7">
    <source>
        <dbReference type="ARBA" id="ARBA00022962"/>
    </source>
</evidence>
<keyword evidence="6 8" id="KW-0067">ATP-binding</keyword>
<feature type="active site" evidence="8">
    <location>
        <position position="204"/>
    </location>
</feature>
<keyword evidence="2 8" id="KW-0436">Ligase</keyword>
<sequence>MLRASVIVFPGSNCDRDVQTAIERVTGFAPKMVWHGDASVPSSDVIVLPGGFSYGDYLRCGAMAAHSPIMKDVVAKANAGTPVIGICNGFQILCESGLLPGALLRNASLHFICRDVFLKVENDQTFFTKCYREGEVIKIPIAHGEGNYFADSETLDRLEGEGRVAFRYANEAGETTPESCPNGAQRNIAGIVNETGRVLGMMPHPERLYEKALGGTDGRRVFESMLLSTLEAAA</sequence>
<dbReference type="InterPro" id="IPR010075">
    <property type="entry name" value="PRibForGlyAmidine_synth_PurQ"/>
</dbReference>
<dbReference type="GO" id="GO:0004359">
    <property type="term" value="F:glutaminase activity"/>
    <property type="evidence" value="ECO:0007669"/>
    <property type="project" value="UniProtKB-EC"/>
</dbReference>
<keyword evidence="10" id="KW-1185">Reference proteome</keyword>
<dbReference type="SMART" id="SM01211">
    <property type="entry name" value="GATase_5"/>
    <property type="match status" value="1"/>
</dbReference>
<evidence type="ECO:0000256" key="6">
    <source>
        <dbReference type="ARBA" id="ARBA00022840"/>
    </source>
</evidence>
<dbReference type="OrthoDB" id="9804441at2"/>
<evidence type="ECO:0000256" key="3">
    <source>
        <dbReference type="ARBA" id="ARBA00022741"/>
    </source>
</evidence>
<dbReference type="NCBIfam" id="NF002957">
    <property type="entry name" value="PRK03619.1"/>
    <property type="match status" value="1"/>
</dbReference>
<dbReference type="GO" id="GO:0005524">
    <property type="term" value="F:ATP binding"/>
    <property type="evidence" value="ECO:0007669"/>
    <property type="project" value="UniProtKB-KW"/>
</dbReference>
<comment type="subunit">
    <text evidence="8">Part of the FGAM synthase complex composed of 1 PurL, 1 PurQ and 2 PurS subunits.</text>
</comment>
<dbReference type="NCBIfam" id="TIGR01737">
    <property type="entry name" value="FGAM_synth_I"/>
    <property type="match status" value="1"/>
</dbReference>
<comment type="function">
    <text evidence="8">Part of the phosphoribosylformylglycinamidine synthase complex involved in the purines biosynthetic pathway. Catalyzes the ATP-dependent conversion of formylglycinamide ribonucleotide (FGAR) and glutamine to yield formylglycinamidine ribonucleotide (FGAM) and glutamate. The FGAM synthase complex is composed of three subunits. PurQ produces an ammonia molecule by converting glutamine to glutamate. PurL transfers the ammonia molecule to FGAR to form FGAM in an ATP-dependent manner. PurS interacts with PurQ and PurL and is thought to assist in the transfer of the ammonia molecule from PurQ to PurL.</text>
</comment>
<dbReference type="UniPathway" id="UPA00074">
    <property type="reaction ID" value="UER00128"/>
</dbReference>
<accession>A0A1I7N3I4</accession>
<evidence type="ECO:0000256" key="5">
    <source>
        <dbReference type="ARBA" id="ARBA00022801"/>
    </source>
</evidence>
<dbReference type="PROSITE" id="PS51273">
    <property type="entry name" value="GATASE_TYPE_1"/>
    <property type="match status" value="1"/>
</dbReference>
<evidence type="ECO:0000256" key="1">
    <source>
        <dbReference type="ARBA" id="ARBA00022490"/>
    </source>
</evidence>
<comment type="catalytic activity">
    <reaction evidence="8">
        <text>N(2)-formyl-N(1)-(5-phospho-beta-D-ribosyl)glycinamide + L-glutamine + ATP + H2O = 2-formamido-N(1)-(5-O-phospho-beta-D-ribosyl)acetamidine + L-glutamate + ADP + phosphate + H(+)</text>
        <dbReference type="Rhea" id="RHEA:17129"/>
        <dbReference type="ChEBI" id="CHEBI:15377"/>
        <dbReference type="ChEBI" id="CHEBI:15378"/>
        <dbReference type="ChEBI" id="CHEBI:29985"/>
        <dbReference type="ChEBI" id="CHEBI:30616"/>
        <dbReference type="ChEBI" id="CHEBI:43474"/>
        <dbReference type="ChEBI" id="CHEBI:58359"/>
        <dbReference type="ChEBI" id="CHEBI:147286"/>
        <dbReference type="ChEBI" id="CHEBI:147287"/>
        <dbReference type="ChEBI" id="CHEBI:456216"/>
        <dbReference type="EC" id="6.3.5.3"/>
    </reaction>
</comment>
<evidence type="ECO:0000256" key="4">
    <source>
        <dbReference type="ARBA" id="ARBA00022755"/>
    </source>
</evidence>
<protein>
    <recommendedName>
        <fullName evidence="8">Phosphoribosylformylglycinamidine synthase subunit PurQ</fullName>
        <shortName evidence="8">FGAM synthase</shortName>
        <ecNumber evidence="8">6.3.5.3</ecNumber>
    </recommendedName>
    <alternativeName>
        <fullName evidence="8">Formylglycinamide ribonucleotide amidotransferase subunit I</fullName>
        <shortName evidence="8">FGAR amidotransferase I</shortName>
        <shortName evidence="8">FGAR-AT I</shortName>
    </alternativeName>
    <alternativeName>
        <fullName evidence="8">Glutaminase PurQ</fullName>
        <ecNumber evidence="8">3.5.1.2</ecNumber>
    </alternativeName>
    <alternativeName>
        <fullName evidence="8">Phosphoribosylformylglycinamidine synthase subunit I</fullName>
    </alternativeName>
</protein>
<name>A0A1I7N3I4_9HYPH</name>
<dbReference type="EC" id="6.3.5.3" evidence="8"/>
<keyword evidence="1 8" id="KW-0963">Cytoplasm</keyword>
<feature type="active site" description="Nucleophile" evidence="8">
    <location>
        <position position="87"/>
    </location>
</feature>
<dbReference type="RefSeq" id="WP_092865430.1">
    <property type="nucleotide sequence ID" value="NZ_FPCH01000001.1"/>
</dbReference>
<reference evidence="10" key="1">
    <citation type="submission" date="2016-10" db="EMBL/GenBank/DDBJ databases">
        <authorList>
            <person name="Varghese N."/>
            <person name="Submissions S."/>
        </authorList>
    </citation>
    <scope>NUCLEOTIDE SEQUENCE [LARGE SCALE GENOMIC DNA]</scope>
    <source>
        <strain evidence="10">DSM 1565</strain>
    </source>
</reference>
<dbReference type="Gene3D" id="3.40.50.880">
    <property type="match status" value="1"/>
</dbReference>
<comment type="subcellular location">
    <subcellularLocation>
        <location evidence="8">Cytoplasm</location>
    </subcellularLocation>
</comment>
<evidence type="ECO:0000313" key="10">
    <source>
        <dbReference type="Proteomes" id="UP000199423"/>
    </source>
</evidence>
<evidence type="ECO:0000256" key="8">
    <source>
        <dbReference type="HAMAP-Rule" id="MF_00421"/>
    </source>
</evidence>
<keyword evidence="5 8" id="KW-0378">Hydrolase</keyword>
<dbReference type="GO" id="GO:0005737">
    <property type="term" value="C:cytoplasm"/>
    <property type="evidence" value="ECO:0007669"/>
    <property type="project" value="UniProtKB-SubCell"/>
</dbReference>
<dbReference type="EC" id="3.5.1.2" evidence="8"/>
<keyword evidence="7 8" id="KW-0315">Glutamine amidotransferase</keyword>
<proteinExistence type="inferred from homology"/>
<dbReference type="PANTHER" id="PTHR47552">
    <property type="entry name" value="PHOSPHORIBOSYLFORMYLGLYCINAMIDINE SYNTHASE SUBUNIT PURQ"/>
    <property type="match status" value="1"/>
</dbReference>
<comment type="catalytic activity">
    <reaction evidence="8">
        <text>L-glutamine + H2O = L-glutamate + NH4(+)</text>
        <dbReference type="Rhea" id="RHEA:15889"/>
        <dbReference type="ChEBI" id="CHEBI:15377"/>
        <dbReference type="ChEBI" id="CHEBI:28938"/>
        <dbReference type="ChEBI" id="CHEBI:29985"/>
        <dbReference type="ChEBI" id="CHEBI:58359"/>
        <dbReference type="EC" id="3.5.1.2"/>
    </reaction>
</comment>
<dbReference type="PIRSF" id="PIRSF001586">
    <property type="entry name" value="FGAM_synth_I"/>
    <property type="match status" value="1"/>
</dbReference>
<dbReference type="HAMAP" id="MF_00421">
    <property type="entry name" value="PurQ"/>
    <property type="match status" value="1"/>
</dbReference>
<organism evidence="9 10">
    <name type="scientific">Hyphomicrobium facile</name>
    <dbReference type="NCBI Taxonomy" id="51670"/>
    <lineage>
        <taxon>Bacteria</taxon>
        <taxon>Pseudomonadati</taxon>
        <taxon>Pseudomonadota</taxon>
        <taxon>Alphaproteobacteria</taxon>
        <taxon>Hyphomicrobiales</taxon>
        <taxon>Hyphomicrobiaceae</taxon>
        <taxon>Hyphomicrobium</taxon>
    </lineage>
</organism>
<keyword evidence="3 8" id="KW-0547">Nucleotide-binding</keyword>
<feature type="active site" evidence="8">
    <location>
        <position position="206"/>
    </location>
</feature>
<dbReference type="STRING" id="51670.SAMN04488557_1197"/>
<dbReference type="GO" id="GO:0006189">
    <property type="term" value="P:'de novo' IMP biosynthetic process"/>
    <property type="evidence" value="ECO:0007669"/>
    <property type="project" value="UniProtKB-UniRule"/>
</dbReference>
<dbReference type="PANTHER" id="PTHR47552:SF1">
    <property type="entry name" value="PHOSPHORIBOSYLFORMYLGLYCINAMIDINE SYNTHASE SUBUNIT PURQ"/>
    <property type="match status" value="1"/>
</dbReference>
<dbReference type="CDD" id="cd01740">
    <property type="entry name" value="GATase1_FGAR_AT"/>
    <property type="match status" value="1"/>
</dbReference>
<dbReference type="EMBL" id="FPCH01000001">
    <property type="protein sequence ID" value="SFV29215.1"/>
    <property type="molecule type" value="Genomic_DNA"/>
</dbReference>
<dbReference type="Proteomes" id="UP000199423">
    <property type="component" value="Unassembled WGS sequence"/>
</dbReference>
<gene>
    <name evidence="8" type="primary">purQ</name>
    <name evidence="9" type="ORF">SAMN04488557_1197</name>
</gene>
<dbReference type="InterPro" id="IPR029062">
    <property type="entry name" value="Class_I_gatase-like"/>
</dbReference>
<evidence type="ECO:0000313" key="9">
    <source>
        <dbReference type="EMBL" id="SFV29215.1"/>
    </source>
</evidence>
<dbReference type="AlphaFoldDB" id="A0A1I7N3I4"/>
<dbReference type="Pfam" id="PF13507">
    <property type="entry name" value="GATase_5"/>
    <property type="match status" value="1"/>
</dbReference>
<dbReference type="SUPFAM" id="SSF52317">
    <property type="entry name" value="Class I glutamine amidotransferase-like"/>
    <property type="match status" value="1"/>
</dbReference>
<comment type="pathway">
    <text evidence="8">Purine metabolism; IMP biosynthesis via de novo pathway; 5-amino-1-(5-phospho-D-ribosyl)imidazole from N(2)-formyl-N(1)-(5-phospho-D-ribosyl)glycinamide: step 1/2.</text>
</comment>